<dbReference type="EMBL" id="JBHRWK010000014">
    <property type="protein sequence ID" value="MFC3450047.1"/>
    <property type="molecule type" value="Genomic_DNA"/>
</dbReference>
<feature type="signal peptide" evidence="1">
    <location>
        <begin position="1"/>
        <end position="20"/>
    </location>
</feature>
<dbReference type="Proteomes" id="UP001595645">
    <property type="component" value="Unassembled WGS sequence"/>
</dbReference>
<protein>
    <submittedName>
        <fullName evidence="2">Uncharacterized protein</fullName>
    </submittedName>
</protein>
<comment type="caution">
    <text evidence="2">The sequence shown here is derived from an EMBL/GenBank/DDBJ whole genome shotgun (WGS) entry which is preliminary data.</text>
</comment>
<sequence>MTLTGILAAALIVTGAPVLATDDVRVHTGVIDGARYRVEVPSN</sequence>
<proteinExistence type="predicted"/>
<accession>A0ABV7NWG7</accession>
<keyword evidence="3" id="KW-1185">Reference proteome</keyword>
<evidence type="ECO:0000313" key="3">
    <source>
        <dbReference type="Proteomes" id="UP001595645"/>
    </source>
</evidence>
<reference evidence="3" key="1">
    <citation type="journal article" date="2019" name="Int. J. Syst. Evol. Microbiol.">
        <title>The Global Catalogue of Microorganisms (GCM) 10K type strain sequencing project: providing services to taxonomists for standard genome sequencing and annotation.</title>
        <authorList>
            <consortium name="The Broad Institute Genomics Platform"/>
            <consortium name="The Broad Institute Genome Sequencing Center for Infectious Disease"/>
            <person name="Wu L."/>
            <person name="Ma J."/>
        </authorList>
    </citation>
    <scope>NUCLEOTIDE SEQUENCE [LARGE SCALE GENOMIC DNA]</scope>
    <source>
        <strain evidence="3">CGMCC 4.7676</strain>
    </source>
</reference>
<evidence type="ECO:0000256" key="1">
    <source>
        <dbReference type="SAM" id="SignalP"/>
    </source>
</evidence>
<dbReference type="RefSeq" id="WP_378238714.1">
    <property type="nucleotide sequence ID" value="NZ_JBHRWK010000014.1"/>
</dbReference>
<feature type="chain" id="PRO_5046712735" evidence="1">
    <location>
        <begin position="21"/>
        <end position="43"/>
    </location>
</feature>
<keyword evidence="1" id="KW-0732">Signal</keyword>
<organism evidence="2 3">
    <name type="scientific">Amycolatopsis speibonae</name>
    <dbReference type="NCBI Taxonomy" id="1450224"/>
    <lineage>
        <taxon>Bacteria</taxon>
        <taxon>Bacillati</taxon>
        <taxon>Actinomycetota</taxon>
        <taxon>Actinomycetes</taxon>
        <taxon>Pseudonocardiales</taxon>
        <taxon>Pseudonocardiaceae</taxon>
        <taxon>Amycolatopsis</taxon>
    </lineage>
</organism>
<gene>
    <name evidence="2" type="ORF">ACFOSH_11455</name>
</gene>
<evidence type="ECO:0000313" key="2">
    <source>
        <dbReference type="EMBL" id="MFC3450047.1"/>
    </source>
</evidence>
<name>A0ABV7NWG7_9PSEU</name>